<dbReference type="InterPro" id="IPR003954">
    <property type="entry name" value="RRM_euk-type"/>
</dbReference>
<dbReference type="Pfam" id="PF00076">
    <property type="entry name" value="RRM_1"/>
    <property type="match status" value="3"/>
</dbReference>
<feature type="region of interest" description="Disordered" evidence="3">
    <location>
        <begin position="1"/>
        <end position="97"/>
    </location>
</feature>
<keyword evidence="1 2" id="KW-0694">RNA-binding</keyword>
<protein>
    <recommendedName>
        <fullName evidence="4">RRM domain-containing protein</fullName>
    </recommendedName>
</protein>
<dbReference type="EMBL" id="VOIH02000007">
    <property type="protein sequence ID" value="KAF3441646.1"/>
    <property type="molecule type" value="Genomic_DNA"/>
</dbReference>
<dbReference type="Gene3D" id="3.30.70.330">
    <property type="match status" value="3"/>
</dbReference>
<sequence>MPRTRDSAEAEKNGEAGKHSGSEELVDLDGDNDPEDAMEEEVEYEEVEEEEEVEEVEEEEEEEEEEEGAEEVEEEEENKGATNKADAEKFSDGDEEMKGAEVKLEDEERKHAELLALPPHGSEVYLGGIPHDASEEDLREFCESVGEVTEIRIMKGKDSGEARGYAFVTFRTKEFASKAIKELNNSELKGRKVRCSTSQAKHRLFIGNVPRNWGEEDMKKVVTGIGPGVISVELLKDPQNSSRNRGFAFIEYYNHACAEYSRQKMSNPKFKLDNNAPTVSWADPRNLESSATSQVKAIYVKNLPRDITQDRLRELFEHHGKITKVAVPPAKPGQEKSRFGFVHFAERSSAMKALKNTEKYEIDGQVLECSLAKPQADQKSSGAANSHKSTLLPTYPAHVGYGMVGGAYGAMGGGFGGAGFAQPLIYGRGPTPSGMAMMPMLLPDGRIGYVLQQPGMQPQPQTPPSQSRGGRSGGGGSSSGGRRSSESNRGRSRYNPY</sequence>
<feature type="domain" description="RRM" evidence="4">
    <location>
        <begin position="202"/>
        <end position="284"/>
    </location>
</feature>
<dbReference type="SMART" id="SM00360">
    <property type="entry name" value="RRM"/>
    <property type="match status" value="3"/>
</dbReference>
<dbReference type="SMART" id="SM00361">
    <property type="entry name" value="RRM_1"/>
    <property type="match status" value="1"/>
</dbReference>
<dbReference type="InterPro" id="IPR035979">
    <property type="entry name" value="RBD_domain_sf"/>
</dbReference>
<evidence type="ECO:0000259" key="4">
    <source>
        <dbReference type="PROSITE" id="PS50102"/>
    </source>
</evidence>
<feature type="compositionally biased region" description="Acidic residues" evidence="3">
    <location>
        <begin position="24"/>
        <end position="77"/>
    </location>
</feature>
<dbReference type="OrthoDB" id="3800936at2759"/>
<reference evidence="5" key="1">
    <citation type="submission" date="2020-03" db="EMBL/GenBank/DDBJ databases">
        <title>A high-quality chromosome-level genome assembly of a woody plant with both climbing and erect habits, Rhamnella rubrinervis.</title>
        <authorList>
            <person name="Lu Z."/>
            <person name="Yang Y."/>
            <person name="Zhu X."/>
            <person name="Sun Y."/>
        </authorList>
    </citation>
    <scope>NUCLEOTIDE SEQUENCE</scope>
    <source>
        <strain evidence="5">BYM</strain>
        <tissue evidence="5">Leaf</tissue>
    </source>
</reference>
<evidence type="ECO:0000256" key="2">
    <source>
        <dbReference type="PROSITE-ProRule" id="PRU00176"/>
    </source>
</evidence>
<dbReference type="PROSITE" id="PS50102">
    <property type="entry name" value="RRM"/>
    <property type="match status" value="3"/>
</dbReference>
<dbReference type="Proteomes" id="UP000796880">
    <property type="component" value="Unassembled WGS sequence"/>
</dbReference>
<dbReference type="SUPFAM" id="SSF54928">
    <property type="entry name" value="RNA-binding domain, RBD"/>
    <property type="match status" value="2"/>
</dbReference>
<evidence type="ECO:0000256" key="3">
    <source>
        <dbReference type="SAM" id="MobiDB-lite"/>
    </source>
</evidence>
<feature type="domain" description="RRM" evidence="4">
    <location>
        <begin position="122"/>
        <end position="200"/>
    </location>
</feature>
<evidence type="ECO:0000313" key="6">
    <source>
        <dbReference type="Proteomes" id="UP000796880"/>
    </source>
</evidence>
<dbReference type="PANTHER" id="PTHR21245">
    <property type="entry name" value="HETEROGENEOUS NUCLEAR RIBONUCLEOPROTEIN"/>
    <property type="match status" value="1"/>
</dbReference>
<feature type="region of interest" description="Disordered" evidence="3">
    <location>
        <begin position="450"/>
        <end position="497"/>
    </location>
</feature>
<evidence type="ECO:0000256" key="1">
    <source>
        <dbReference type="ARBA" id="ARBA00022884"/>
    </source>
</evidence>
<organism evidence="5 6">
    <name type="scientific">Rhamnella rubrinervis</name>
    <dbReference type="NCBI Taxonomy" id="2594499"/>
    <lineage>
        <taxon>Eukaryota</taxon>
        <taxon>Viridiplantae</taxon>
        <taxon>Streptophyta</taxon>
        <taxon>Embryophyta</taxon>
        <taxon>Tracheophyta</taxon>
        <taxon>Spermatophyta</taxon>
        <taxon>Magnoliopsida</taxon>
        <taxon>eudicotyledons</taxon>
        <taxon>Gunneridae</taxon>
        <taxon>Pentapetalae</taxon>
        <taxon>rosids</taxon>
        <taxon>fabids</taxon>
        <taxon>Rosales</taxon>
        <taxon>Rhamnaceae</taxon>
        <taxon>rhamnoid group</taxon>
        <taxon>Rhamneae</taxon>
        <taxon>Rhamnella</taxon>
    </lineage>
</organism>
<dbReference type="InterPro" id="IPR012677">
    <property type="entry name" value="Nucleotide-bd_a/b_plait_sf"/>
</dbReference>
<feature type="compositionally biased region" description="Low complexity" evidence="3">
    <location>
        <begin position="452"/>
        <end position="469"/>
    </location>
</feature>
<dbReference type="GO" id="GO:0003723">
    <property type="term" value="F:RNA binding"/>
    <property type="evidence" value="ECO:0007669"/>
    <property type="project" value="UniProtKB-UniRule"/>
</dbReference>
<dbReference type="FunFam" id="3.30.70.330:FF:000990">
    <property type="entry name" value="RNA recognition motif-containing protein"/>
    <property type="match status" value="1"/>
</dbReference>
<feature type="compositionally biased region" description="Gly residues" evidence="3">
    <location>
        <begin position="470"/>
        <end position="479"/>
    </location>
</feature>
<accession>A0A8K0E7L5</accession>
<gene>
    <name evidence="5" type="ORF">FNV43_RR15561</name>
</gene>
<comment type="caution">
    <text evidence="5">The sequence shown here is derived from an EMBL/GenBank/DDBJ whole genome shotgun (WGS) entry which is preliminary data.</text>
</comment>
<dbReference type="AlphaFoldDB" id="A0A8K0E7L5"/>
<keyword evidence="6" id="KW-1185">Reference proteome</keyword>
<dbReference type="InterPro" id="IPR000504">
    <property type="entry name" value="RRM_dom"/>
</dbReference>
<evidence type="ECO:0000313" key="5">
    <source>
        <dbReference type="EMBL" id="KAF3441646.1"/>
    </source>
</evidence>
<dbReference type="FunFam" id="3.30.70.330:FF:000259">
    <property type="entry name" value="RNA-binding (RRM/RBD/RNP motifs) family protein"/>
    <property type="match status" value="1"/>
</dbReference>
<feature type="compositionally biased region" description="Basic and acidic residues" evidence="3">
    <location>
        <begin position="85"/>
        <end position="97"/>
    </location>
</feature>
<name>A0A8K0E7L5_9ROSA</name>
<proteinExistence type="predicted"/>
<feature type="compositionally biased region" description="Basic and acidic residues" evidence="3">
    <location>
        <begin position="1"/>
        <end position="22"/>
    </location>
</feature>
<feature type="domain" description="RRM" evidence="4">
    <location>
        <begin position="296"/>
        <end position="374"/>
    </location>
</feature>